<organism evidence="3 4">
    <name type="scientific">Adineta steineri</name>
    <dbReference type="NCBI Taxonomy" id="433720"/>
    <lineage>
        <taxon>Eukaryota</taxon>
        <taxon>Metazoa</taxon>
        <taxon>Spiralia</taxon>
        <taxon>Gnathifera</taxon>
        <taxon>Rotifera</taxon>
        <taxon>Eurotatoria</taxon>
        <taxon>Bdelloidea</taxon>
        <taxon>Adinetida</taxon>
        <taxon>Adinetidae</taxon>
        <taxon>Adineta</taxon>
    </lineage>
</organism>
<sequence>MHFFQTNLKGHRRLRWERFWPASLINLIAIIELLLTGVILCLEFWSMITNIRYSFFFLGFIASFISIITWISTFPLGCCCRTSSGCATYVLILHIISIAASSVLLYYDISFLRNPYTCLWPKNLCNEGLTNMKFFNISINASQDMHWIKFTLIKIQIGSAAAMIATCLVYILIYIYTNIRVYAKNTVADPHTTIELGRIQSPPPPHWPEAPRESLADSEF</sequence>
<evidence type="ECO:0000313" key="4">
    <source>
        <dbReference type="Proteomes" id="UP000663860"/>
    </source>
</evidence>
<protein>
    <submittedName>
        <fullName evidence="3">Uncharacterized protein</fullName>
    </submittedName>
</protein>
<name>A0A815BG37_9BILA</name>
<reference evidence="3" key="1">
    <citation type="submission" date="2021-02" db="EMBL/GenBank/DDBJ databases">
        <authorList>
            <person name="Nowell W R."/>
        </authorList>
    </citation>
    <scope>NUCLEOTIDE SEQUENCE</scope>
</reference>
<keyword evidence="2" id="KW-0812">Transmembrane</keyword>
<evidence type="ECO:0000313" key="3">
    <source>
        <dbReference type="EMBL" id="CAF1269873.1"/>
    </source>
</evidence>
<evidence type="ECO:0000256" key="2">
    <source>
        <dbReference type="SAM" id="Phobius"/>
    </source>
</evidence>
<feature type="transmembrane region" description="Helical" evidence="2">
    <location>
        <begin position="86"/>
        <end position="107"/>
    </location>
</feature>
<feature type="compositionally biased region" description="Basic and acidic residues" evidence="1">
    <location>
        <begin position="209"/>
        <end position="220"/>
    </location>
</feature>
<dbReference type="AlphaFoldDB" id="A0A815BG37"/>
<dbReference type="EMBL" id="CAJNOE010000558">
    <property type="protein sequence ID" value="CAF1269873.1"/>
    <property type="molecule type" value="Genomic_DNA"/>
</dbReference>
<feature type="region of interest" description="Disordered" evidence="1">
    <location>
        <begin position="197"/>
        <end position="220"/>
    </location>
</feature>
<proteinExistence type="predicted"/>
<gene>
    <name evidence="3" type="ORF">IZO911_LOCUS32366</name>
</gene>
<accession>A0A815BG37</accession>
<feature type="transmembrane region" description="Helical" evidence="2">
    <location>
        <begin position="20"/>
        <end position="45"/>
    </location>
</feature>
<evidence type="ECO:0000256" key="1">
    <source>
        <dbReference type="SAM" id="MobiDB-lite"/>
    </source>
</evidence>
<dbReference type="Proteomes" id="UP000663860">
    <property type="component" value="Unassembled WGS sequence"/>
</dbReference>
<feature type="transmembrane region" description="Helical" evidence="2">
    <location>
        <begin position="51"/>
        <end position="74"/>
    </location>
</feature>
<feature type="transmembrane region" description="Helical" evidence="2">
    <location>
        <begin position="155"/>
        <end position="176"/>
    </location>
</feature>
<keyword evidence="2" id="KW-0472">Membrane</keyword>
<keyword evidence="2" id="KW-1133">Transmembrane helix</keyword>
<comment type="caution">
    <text evidence="3">The sequence shown here is derived from an EMBL/GenBank/DDBJ whole genome shotgun (WGS) entry which is preliminary data.</text>
</comment>